<gene>
    <name evidence="4" type="ORF">CSKR_109481</name>
</gene>
<name>A0A8T1MDG1_CLOSI</name>
<feature type="domain" description="PX" evidence="2">
    <location>
        <begin position="672"/>
        <end position="788"/>
    </location>
</feature>
<feature type="region of interest" description="Disordered" evidence="1">
    <location>
        <begin position="516"/>
        <end position="538"/>
    </location>
</feature>
<dbReference type="Gene3D" id="3.30.1520.10">
    <property type="entry name" value="Phox-like domain"/>
    <property type="match status" value="1"/>
</dbReference>
<keyword evidence="5" id="KW-1185">Reference proteome</keyword>
<evidence type="ECO:0000313" key="4">
    <source>
        <dbReference type="EMBL" id="KAG5447414.1"/>
    </source>
</evidence>
<feature type="compositionally biased region" description="Polar residues" evidence="1">
    <location>
        <begin position="993"/>
        <end position="1003"/>
    </location>
</feature>
<dbReference type="InterPro" id="IPR001683">
    <property type="entry name" value="PX_dom"/>
</dbReference>
<feature type="region of interest" description="Disordered" evidence="1">
    <location>
        <begin position="632"/>
        <end position="662"/>
    </location>
</feature>
<comment type="caution">
    <text evidence="4">The sequence shown here is derived from an EMBL/GenBank/DDBJ whole genome shotgun (WGS) entry which is preliminary data.</text>
</comment>
<sequence length="1243" mass="140830">MMLVLLSVGTLFFLMGYYLKILLGPLFCPGERGLTDSGRISLKETIRSEEFSQAHNTSYFNPFRVTVGSKTSDAIESIFDILLDHYVLSWYRTLSDDPDFILQVKLYLQYLSASLVHRIKSIEITESVLDRIIMTAVGHFEHILSALPADDWIESMLEDSVLRAFGSHLHICMASRSSELAYMRALVNRILPLISYPPGLVTPSSINVERFLKPDSLKHAFSQLKRPASQSSARSSSIRLVPVHRSLSNQNLPTRQNEHVSLGANRAAYSFLVEILSTCVLLPAMDAIANPDLLNKFIFLYSEPTEDSTDCLIEATHEVPVLNTYVQEWEKWISEKPPVTLQLERLLRHQEEFHPFMQYMKSIKSAAPLIAVFLISNINRRVLRDPLPPDTCREIRSQVVHLLSLVRDSVNLDTDHRRLTRGGEEEDTTEPQPDRKTQNPRLFALSAEFETLLTDFLAEPTDADSLDGLVHSTLWRDAYHTASQQIGLHFLPMYLESPEYLTHVFGSSWFCPPDRPHTPGASRRASQAEPNRFENPLKGMFAGHTVEGRVLYSLGSDSNRPSMRLPNRPTKPSSQGLNHRSETLSVQPHCISSHGDGHHQLRSHYMLQSRQIDLSDWRVYIPGLSRPEVAPGKRLIDQLTQGSNPRSDSPTRRAQYSARPHDASFRSKITDELQNLHASSNANRMPQLSPQFLFTVRTERVVRGVRQTIARVDRKYSEFYVLEQKLIEFHGNAITQTLPPRKFTPRTFEFLESKRELFEEYLQYLIAQPFLRNSELLHGFLTSKMPFTSSLLFELNLGRFVKSVPLKLIKERGQYLDQFLISFYVSCSPQPILMEPVEPSIEPVFTVFPSSGVGTLGGIDALATPDHYSLKPSSSSPSSSEATTVSWTVARNHLSAGIGSHRQNPGVASSSVIMPRSYKRTWLDNRIRVKMFWNNAGLPVERRHDLRKKSCEFFGVQPSGLLELAIYTFKPFAISESGNPPASVDPSMDDNDSTTCEQRSNTLKKTEEESVIPAEPWDIGSSGWNEALLTAPTVAPTTEIVAPHSYTDSSIAVQHSEEQSYPPVLGDNSTVGQDRTVSISWEDMIAALTGLWRLCSQHLFTHLRFLLLWIFYILRGYCKTRIDAWFIGRIKQYMQHTLTDDTIANALQILKATLFYPPTSPNTDLERLERKAAAGDALRQRVKNTGLAFIIDSKQLEERVDKLFLCLQHPKWNKQLTYVLLDQLVTVLFPELIDQAGNQQPDS</sequence>
<feature type="compositionally biased region" description="Polar residues" evidence="1">
    <location>
        <begin position="570"/>
        <end position="582"/>
    </location>
</feature>
<dbReference type="SMART" id="SM00313">
    <property type="entry name" value="PXA"/>
    <property type="match status" value="1"/>
</dbReference>
<feature type="region of interest" description="Disordered" evidence="1">
    <location>
        <begin position="416"/>
        <end position="440"/>
    </location>
</feature>
<reference evidence="4 5" key="1">
    <citation type="journal article" date="2018" name="Biotechnol. Adv.">
        <title>Improved genomic resources and new bioinformatic workflow for the carcinogenic parasite Clonorchis sinensis: Biotechnological implications.</title>
        <authorList>
            <person name="Wang D."/>
            <person name="Korhonen P.K."/>
            <person name="Gasser R.B."/>
            <person name="Young N.D."/>
        </authorList>
    </citation>
    <scope>NUCLEOTIDE SEQUENCE [LARGE SCALE GENOMIC DNA]</scope>
    <source>
        <strain evidence="4">Cs-k2</strain>
    </source>
</reference>
<evidence type="ECO:0000259" key="2">
    <source>
        <dbReference type="PROSITE" id="PS50195"/>
    </source>
</evidence>
<feature type="region of interest" description="Disordered" evidence="1">
    <location>
        <begin position="978"/>
        <end position="1009"/>
    </location>
</feature>
<dbReference type="SMART" id="SM00312">
    <property type="entry name" value="PX"/>
    <property type="match status" value="1"/>
</dbReference>
<dbReference type="PANTHER" id="PTHR22775:SF44">
    <property type="entry name" value="SORTING NEXIN-14"/>
    <property type="match status" value="1"/>
</dbReference>
<evidence type="ECO:0000313" key="5">
    <source>
        <dbReference type="Proteomes" id="UP000286415"/>
    </source>
</evidence>
<dbReference type="GO" id="GO:0035091">
    <property type="term" value="F:phosphatidylinositol binding"/>
    <property type="evidence" value="ECO:0007669"/>
    <property type="project" value="InterPro"/>
</dbReference>
<dbReference type="EMBL" id="NIRI02000042">
    <property type="protein sequence ID" value="KAG5447414.1"/>
    <property type="molecule type" value="Genomic_DNA"/>
</dbReference>
<evidence type="ECO:0000256" key="1">
    <source>
        <dbReference type="SAM" id="MobiDB-lite"/>
    </source>
</evidence>
<feature type="compositionally biased region" description="Polar residues" evidence="1">
    <location>
        <begin position="638"/>
        <end position="654"/>
    </location>
</feature>
<reference evidence="4 5" key="2">
    <citation type="journal article" date="2021" name="Genomics">
        <title>High-quality reference genome for Clonorchis sinensis.</title>
        <authorList>
            <person name="Young N.D."/>
            <person name="Stroehlein A.J."/>
            <person name="Kinkar L."/>
            <person name="Wang T."/>
            <person name="Sohn W.M."/>
            <person name="Chang B.C.H."/>
            <person name="Kaur P."/>
            <person name="Weisz D."/>
            <person name="Dudchenko O."/>
            <person name="Aiden E.L."/>
            <person name="Korhonen P.K."/>
            <person name="Gasser R.B."/>
        </authorList>
    </citation>
    <scope>NUCLEOTIDE SEQUENCE [LARGE SCALE GENOMIC DNA]</scope>
    <source>
        <strain evidence="4">Cs-k2</strain>
    </source>
</reference>
<dbReference type="AlphaFoldDB" id="A0A8T1MDG1"/>
<protein>
    <submittedName>
        <fullName evidence="4">Sorting nexin-14</fullName>
    </submittedName>
</protein>
<organism evidence="4 5">
    <name type="scientific">Clonorchis sinensis</name>
    <name type="common">Chinese liver fluke</name>
    <dbReference type="NCBI Taxonomy" id="79923"/>
    <lineage>
        <taxon>Eukaryota</taxon>
        <taxon>Metazoa</taxon>
        <taxon>Spiralia</taxon>
        <taxon>Lophotrochozoa</taxon>
        <taxon>Platyhelminthes</taxon>
        <taxon>Trematoda</taxon>
        <taxon>Digenea</taxon>
        <taxon>Opisthorchiida</taxon>
        <taxon>Opisthorchiata</taxon>
        <taxon>Opisthorchiidae</taxon>
        <taxon>Clonorchis</taxon>
    </lineage>
</organism>
<feature type="region of interest" description="Disordered" evidence="1">
    <location>
        <begin position="553"/>
        <end position="582"/>
    </location>
</feature>
<dbReference type="Pfam" id="PF02194">
    <property type="entry name" value="PXA"/>
    <property type="match status" value="1"/>
</dbReference>
<dbReference type="InterPro" id="IPR036871">
    <property type="entry name" value="PX_dom_sf"/>
</dbReference>
<feature type="domain" description="PXA" evidence="3">
    <location>
        <begin position="68"/>
        <end position="306"/>
    </location>
</feature>
<accession>A0A8T1MDG1</accession>
<proteinExistence type="predicted"/>
<dbReference type="Proteomes" id="UP000286415">
    <property type="component" value="Unassembled WGS sequence"/>
</dbReference>
<dbReference type="PANTHER" id="PTHR22775">
    <property type="entry name" value="SORTING NEXIN"/>
    <property type="match status" value="1"/>
</dbReference>
<dbReference type="PROSITE" id="PS51207">
    <property type="entry name" value="PXA"/>
    <property type="match status" value="1"/>
</dbReference>
<dbReference type="InterPro" id="IPR003114">
    <property type="entry name" value="Phox_assoc"/>
</dbReference>
<dbReference type="Pfam" id="PF00787">
    <property type="entry name" value="PX"/>
    <property type="match status" value="1"/>
</dbReference>
<dbReference type="OrthoDB" id="5957963at2759"/>
<evidence type="ECO:0000259" key="3">
    <source>
        <dbReference type="PROSITE" id="PS51207"/>
    </source>
</evidence>
<dbReference type="SUPFAM" id="SSF64268">
    <property type="entry name" value="PX domain"/>
    <property type="match status" value="1"/>
</dbReference>
<dbReference type="PROSITE" id="PS50195">
    <property type="entry name" value="PX"/>
    <property type="match status" value="1"/>
</dbReference>